<dbReference type="Pfam" id="PF00486">
    <property type="entry name" value="Trans_reg_C"/>
    <property type="match status" value="1"/>
</dbReference>
<dbReference type="InterPro" id="IPR039420">
    <property type="entry name" value="WalR-like"/>
</dbReference>
<keyword evidence="3" id="KW-0805">Transcription regulation</keyword>
<dbReference type="CDD" id="cd00383">
    <property type="entry name" value="trans_reg_C"/>
    <property type="match status" value="1"/>
</dbReference>
<dbReference type="GO" id="GO:0006355">
    <property type="term" value="P:regulation of DNA-templated transcription"/>
    <property type="evidence" value="ECO:0007669"/>
    <property type="project" value="InterPro"/>
</dbReference>
<evidence type="ECO:0000256" key="1">
    <source>
        <dbReference type="ARBA" id="ARBA00022553"/>
    </source>
</evidence>
<dbReference type="EMBL" id="RZUL01000001">
    <property type="protein sequence ID" value="RVT44058.1"/>
    <property type="molecule type" value="Genomic_DNA"/>
</dbReference>
<dbReference type="GO" id="GO:0005829">
    <property type="term" value="C:cytosol"/>
    <property type="evidence" value="ECO:0007669"/>
    <property type="project" value="TreeGrafter"/>
</dbReference>
<dbReference type="OrthoDB" id="7595335at2"/>
<dbReference type="SUPFAM" id="SSF46894">
    <property type="entry name" value="C-terminal effector domain of the bipartite response regulators"/>
    <property type="match status" value="1"/>
</dbReference>
<evidence type="ECO:0000256" key="5">
    <source>
        <dbReference type="ARBA" id="ARBA00023163"/>
    </source>
</evidence>
<evidence type="ECO:0000256" key="3">
    <source>
        <dbReference type="ARBA" id="ARBA00023015"/>
    </source>
</evidence>
<reference evidence="8 9" key="1">
    <citation type="submission" date="2019-01" db="EMBL/GenBank/DDBJ databases">
        <authorList>
            <person name="Chen W.-M."/>
        </authorList>
    </citation>
    <scope>NUCLEOTIDE SEQUENCE [LARGE SCALE GENOMIC DNA]</scope>
    <source>
        <strain evidence="8 9">TLA-22</strain>
    </source>
</reference>
<name>A0A437JDQ1_9SPHN</name>
<proteinExistence type="predicted"/>
<protein>
    <submittedName>
        <fullName evidence="8">Response regulator transcription factor</fullName>
    </submittedName>
</protein>
<dbReference type="GO" id="GO:0000976">
    <property type="term" value="F:transcription cis-regulatory region binding"/>
    <property type="evidence" value="ECO:0007669"/>
    <property type="project" value="TreeGrafter"/>
</dbReference>
<dbReference type="InterPro" id="IPR016032">
    <property type="entry name" value="Sig_transdc_resp-reg_C-effctor"/>
</dbReference>
<dbReference type="AlphaFoldDB" id="A0A437JDQ1"/>
<keyword evidence="2" id="KW-0902">Two-component regulatory system</keyword>
<keyword evidence="9" id="KW-1185">Reference proteome</keyword>
<dbReference type="SMART" id="SM00862">
    <property type="entry name" value="Trans_reg_C"/>
    <property type="match status" value="1"/>
</dbReference>
<dbReference type="Gene3D" id="1.10.10.10">
    <property type="entry name" value="Winged helix-like DNA-binding domain superfamily/Winged helix DNA-binding domain"/>
    <property type="match status" value="1"/>
</dbReference>
<keyword evidence="1" id="KW-0597">Phosphoprotein</keyword>
<evidence type="ECO:0000313" key="8">
    <source>
        <dbReference type="EMBL" id="RVT44058.1"/>
    </source>
</evidence>
<dbReference type="PROSITE" id="PS51755">
    <property type="entry name" value="OMPR_PHOB"/>
    <property type="match status" value="1"/>
</dbReference>
<organism evidence="8 9">
    <name type="scientific">Sphingobium algorifonticola</name>
    <dbReference type="NCBI Taxonomy" id="2008318"/>
    <lineage>
        <taxon>Bacteria</taxon>
        <taxon>Pseudomonadati</taxon>
        <taxon>Pseudomonadota</taxon>
        <taxon>Alphaproteobacteria</taxon>
        <taxon>Sphingomonadales</taxon>
        <taxon>Sphingomonadaceae</taxon>
        <taxon>Sphingobium</taxon>
    </lineage>
</organism>
<feature type="domain" description="OmpR/PhoB-type" evidence="7">
    <location>
        <begin position="59"/>
        <end position="157"/>
    </location>
</feature>
<keyword evidence="5" id="KW-0804">Transcription</keyword>
<dbReference type="PANTHER" id="PTHR48111:SF1">
    <property type="entry name" value="TWO-COMPONENT RESPONSE REGULATOR ORR33"/>
    <property type="match status" value="1"/>
</dbReference>
<dbReference type="Proteomes" id="UP000282977">
    <property type="component" value="Unassembled WGS sequence"/>
</dbReference>
<accession>A0A437JDQ1</accession>
<evidence type="ECO:0000256" key="6">
    <source>
        <dbReference type="PROSITE-ProRule" id="PRU01091"/>
    </source>
</evidence>
<evidence type="ECO:0000256" key="2">
    <source>
        <dbReference type="ARBA" id="ARBA00023012"/>
    </source>
</evidence>
<dbReference type="InterPro" id="IPR001867">
    <property type="entry name" value="OmpR/PhoB-type_DNA-bd"/>
</dbReference>
<evidence type="ECO:0000313" key="9">
    <source>
        <dbReference type="Proteomes" id="UP000282977"/>
    </source>
</evidence>
<sequence length="161" mass="18158">MPGMRAGGQWIAWQAADVAEDRIAAFRNGAADVVGPLMDMREAVLRIRRFAADRPSPQGSDIACGELTISATQPDVTRGGRPIALSQREHRLLLHLARYPETPFDRRALLRAVWRLDFDPGTNSVEVHIWRLRSKIDRDFAWPMLRTVKGAGYALYREPPL</sequence>
<dbReference type="GO" id="GO:0000156">
    <property type="term" value="F:phosphorelay response regulator activity"/>
    <property type="evidence" value="ECO:0007669"/>
    <property type="project" value="TreeGrafter"/>
</dbReference>
<comment type="caution">
    <text evidence="8">The sequence shown here is derived from an EMBL/GenBank/DDBJ whole genome shotgun (WGS) entry which is preliminary data.</text>
</comment>
<gene>
    <name evidence="8" type="ORF">ENE74_04945</name>
</gene>
<feature type="DNA-binding region" description="OmpR/PhoB-type" evidence="6">
    <location>
        <begin position="59"/>
        <end position="157"/>
    </location>
</feature>
<dbReference type="PANTHER" id="PTHR48111">
    <property type="entry name" value="REGULATOR OF RPOS"/>
    <property type="match status" value="1"/>
</dbReference>
<dbReference type="GO" id="GO:0032993">
    <property type="term" value="C:protein-DNA complex"/>
    <property type="evidence" value="ECO:0007669"/>
    <property type="project" value="TreeGrafter"/>
</dbReference>
<evidence type="ECO:0000256" key="4">
    <source>
        <dbReference type="ARBA" id="ARBA00023125"/>
    </source>
</evidence>
<evidence type="ECO:0000259" key="7">
    <source>
        <dbReference type="PROSITE" id="PS51755"/>
    </source>
</evidence>
<keyword evidence="4 6" id="KW-0238">DNA-binding</keyword>
<dbReference type="InterPro" id="IPR036388">
    <property type="entry name" value="WH-like_DNA-bd_sf"/>
</dbReference>